<dbReference type="Proteomes" id="UP000815325">
    <property type="component" value="Unassembled WGS sequence"/>
</dbReference>
<evidence type="ECO:0000313" key="2">
    <source>
        <dbReference type="Proteomes" id="UP000815325"/>
    </source>
</evidence>
<keyword evidence="2" id="KW-1185">Reference proteome</keyword>
<evidence type="ECO:0000313" key="1">
    <source>
        <dbReference type="EMBL" id="KAF5840436.1"/>
    </source>
</evidence>
<accession>A0ABQ7H0R7</accession>
<organism evidence="1 2">
    <name type="scientific">Dunaliella salina</name>
    <name type="common">Green alga</name>
    <name type="synonym">Protococcus salinus</name>
    <dbReference type="NCBI Taxonomy" id="3046"/>
    <lineage>
        <taxon>Eukaryota</taxon>
        <taxon>Viridiplantae</taxon>
        <taxon>Chlorophyta</taxon>
        <taxon>core chlorophytes</taxon>
        <taxon>Chlorophyceae</taxon>
        <taxon>CS clade</taxon>
        <taxon>Chlamydomonadales</taxon>
        <taxon>Dunaliellaceae</taxon>
        <taxon>Dunaliella</taxon>
    </lineage>
</organism>
<comment type="caution">
    <text evidence="1">The sequence shown here is derived from an EMBL/GenBank/DDBJ whole genome shotgun (WGS) entry which is preliminary data.</text>
</comment>
<sequence>MVSVIDGESWNEAQPANTSRIRELLKSDEGLPLLSCSMPGHRVHPSGRIILKLQVRKKDGIHGCFWQTCA</sequence>
<proteinExistence type="predicted"/>
<dbReference type="EMBL" id="MU069513">
    <property type="protein sequence ID" value="KAF5840436.1"/>
    <property type="molecule type" value="Genomic_DNA"/>
</dbReference>
<reference evidence="1" key="1">
    <citation type="submission" date="2017-08" db="EMBL/GenBank/DDBJ databases">
        <authorList>
            <person name="Polle J.E."/>
            <person name="Barry K."/>
            <person name="Cushman J."/>
            <person name="Schmutz J."/>
            <person name="Tran D."/>
            <person name="Hathwaick L.T."/>
            <person name="Yim W.C."/>
            <person name="Jenkins J."/>
            <person name="Mckie-Krisberg Z.M."/>
            <person name="Prochnik S."/>
            <person name="Lindquist E."/>
            <person name="Dockter R.B."/>
            <person name="Adam C."/>
            <person name="Molina H."/>
            <person name="Bunkerborg J."/>
            <person name="Jin E."/>
            <person name="Buchheim M."/>
            <person name="Magnuson J."/>
        </authorList>
    </citation>
    <scope>NUCLEOTIDE SEQUENCE</scope>
    <source>
        <strain evidence="1">CCAP 19/18</strain>
    </source>
</reference>
<protein>
    <submittedName>
        <fullName evidence="1">Uncharacterized protein</fullName>
    </submittedName>
</protein>
<gene>
    <name evidence="1" type="ORF">DUNSADRAFT_16670</name>
</gene>
<name>A0ABQ7H0R7_DUNSA</name>